<dbReference type="Gene3D" id="3.40.50.1100">
    <property type="match status" value="2"/>
</dbReference>
<dbReference type="KEGG" id="bko:CKF48_11865"/>
<dbReference type="Pfam" id="PF00291">
    <property type="entry name" value="PALP"/>
    <property type="match status" value="1"/>
</dbReference>
<keyword evidence="2" id="KW-0663">Pyridoxal phosphate</keyword>
<accession>A0A248TII9</accession>
<evidence type="ECO:0000256" key="2">
    <source>
        <dbReference type="ARBA" id="ARBA00022898"/>
    </source>
</evidence>
<dbReference type="AlphaFoldDB" id="A0A248TII9"/>
<dbReference type="InterPro" id="IPR036052">
    <property type="entry name" value="TrpB-like_PALP_sf"/>
</dbReference>
<dbReference type="PANTHER" id="PTHR10314">
    <property type="entry name" value="CYSTATHIONINE BETA-SYNTHASE"/>
    <property type="match status" value="1"/>
</dbReference>
<evidence type="ECO:0000313" key="5">
    <source>
        <dbReference type="Proteomes" id="UP000215137"/>
    </source>
</evidence>
<dbReference type="InterPro" id="IPR001926">
    <property type="entry name" value="TrpB-like_PALP"/>
</dbReference>
<gene>
    <name evidence="4" type="ORF">CKF48_11865</name>
</gene>
<dbReference type="EMBL" id="CP022983">
    <property type="protein sequence ID" value="ASV67942.1"/>
    <property type="molecule type" value="Genomic_DNA"/>
</dbReference>
<dbReference type="CDD" id="cd01561">
    <property type="entry name" value="CBS_like"/>
    <property type="match status" value="1"/>
</dbReference>
<evidence type="ECO:0000256" key="1">
    <source>
        <dbReference type="ARBA" id="ARBA00001933"/>
    </source>
</evidence>
<evidence type="ECO:0000259" key="3">
    <source>
        <dbReference type="Pfam" id="PF00291"/>
    </source>
</evidence>
<evidence type="ECO:0000313" key="4">
    <source>
        <dbReference type="EMBL" id="ASV67942.1"/>
    </source>
</evidence>
<dbReference type="SUPFAM" id="SSF53686">
    <property type="entry name" value="Tryptophan synthase beta subunit-like PLP-dependent enzymes"/>
    <property type="match status" value="1"/>
</dbReference>
<feature type="domain" description="Tryptophan synthase beta chain-like PALP" evidence="3">
    <location>
        <begin position="9"/>
        <end position="292"/>
    </location>
</feature>
<proteinExistence type="predicted"/>
<keyword evidence="5" id="KW-1185">Reference proteome</keyword>
<dbReference type="OrthoDB" id="9808024at2"/>
<protein>
    <submittedName>
        <fullName evidence="4">Pyridoxal-5'-phosphate-dependent protein</fullName>
    </submittedName>
</protein>
<dbReference type="RefSeq" id="WP_095371511.1">
    <property type="nucleotide sequence ID" value="NZ_CP022983.1"/>
</dbReference>
<dbReference type="GO" id="GO:1901605">
    <property type="term" value="P:alpha-amino acid metabolic process"/>
    <property type="evidence" value="ECO:0007669"/>
    <property type="project" value="UniProtKB-ARBA"/>
</dbReference>
<dbReference type="InterPro" id="IPR050214">
    <property type="entry name" value="Cys_Synth/Cystath_Beta-Synth"/>
</dbReference>
<sequence length="351" mass="39073">MVNDSMINLIGRTPAVRLRLEANSVAPVYAKLEMNNPFGMKDRVAKKAIYEAINAGILKPGGVIVESSSGTLAMGVTLVGTYLGYDVHIITDPRIDQLTLAKMKALGANVHIVKEMEEEGGWQRARLNYLHRFMESHPNAFWPRQYENPNNPLAYEDLANDLIIDIGRVDYLVAAVGSGGSLCGTAKALKKENPSLKVIAVDAVGSAIFQQKDQPHRLQGGLGNSLKPQNVDYSIIDSVHWLNDQEAFSWTLELARHEKIFAGNSSGSVYAVSRWLSTQVNKDNVIVGIFPDRGDRYFHSIYDEKYLRKHGIISNCLNMNPVEEKGIKDVCNWSYTHINRGEKVNEKVAVY</sequence>
<dbReference type="Proteomes" id="UP000215137">
    <property type="component" value="Chromosome"/>
</dbReference>
<name>A0A248TII9_9BACI</name>
<organism evidence="4 5">
    <name type="scientific">Cytobacillus kochii</name>
    <dbReference type="NCBI Taxonomy" id="859143"/>
    <lineage>
        <taxon>Bacteria</taxon>
        <taxon>Bacillati</taxon>
        <taxon>Bacillota</taxon>
        <taxon>Bacilli</taxon>
        <taxon>Bacillales</taxon>
        <taxon>Bacillaceae</taxon>
        <taxon>Cytobacillus</taxon>
    </lineage>
</organism>
<reference evidence="4 5" key="1">
    <citation type="submission" date="2017-08" db="EMBL/GenBank/DDBJ databases">
        <title>Complete Genome Sequence of Bacillus kochii Oregon-R-modENCODE STRAIN BDGP4, isolated from Drosophila melanogaster gut.</title>
        <authorList>
            <person name="Wan K.H."/>
            <person name="Yu C."/>
            <person name="Park S."/>
            <person name="Hammonds A.S."/>
            <person name="Booth B.W."/>
            <person name="Celniker S.E."/>
        </authorList>
    </citation>
    <scope>NUCLEOTIDE SEQUENCE [LARGE SCALE GENOMIC DNA]</scope>
    <source>
        <strain evidence="4 5">BDGP4</strain>
    </source>
</reference>
<comment type="cofactor">
    <cofactor evidence="1">
        <name>pyridoxal 5'-phosphate</name>
        <dbReference type="ChEBI" id="CHEBI:597326"/>
    </cofactor>
</comment>